<reference evidence="2 3" key="1">
    <citation type="journal article" date="2015" name="Nature">
        <title>rRNA introns, odd ribosomes, and small enigmatic genomes across a large radiation of phyla.</title>
        <authorList>
            <person name="Brown C.T."/>
            <person name="Hug L.A."/>
            <person name="Thomas B.C."/>
            <person name="Sharon I."/>
            <person name="Castelle C.J."/>
            <person name="Singh A."/>
            <person name="Wilkins M.J."/>
            <person name="Williams K.H."/>
            <person name="Banfield J.F."/>
        </authorList>
    </citation>
    <scope>NUCLEOTIDE SEQUENCE [LARGE SCALE GENOMIC DNA]</scope>
</reference>
<accession>A0A0G0C1R7</accession>
<sequence length="395" mass="44019">MKKIKISLFLIIFVSILFSKNALQAETIENISENDFKFEVIYRIENILPEELTKEVENKLQHWSLKAPQNNKFFITSIDIKKNNWGVLSATTLDLDQIKNAQDYLDSTNTFLVLVVLINNEWKVSYPSDNELQEILNNIPDSELDPSLKDILFINNPIIPSSKILLMTDQLYSNYKFPWSYINDWKWTGSYPTAGWHDPSNNSLDFQTYDAEVPTAGQSALAASNGVIAYKCSDFIRVTVTVGGQNEEWQLAHFNATGLSSLQNITQGQTLGSVLTDPSNPPPGGCGYGSGAHLHMNFPTKPFIIDNIEYTQDDIHSGEALHSTNGCVPPSSENWIITTDCTLTGSHTAPANVTVQNNSLLTIESNANLNIDFINYKLEVIHNSGVLIKNGGKIE</sequence>
<evidence type="ECO:0000313" key="2">
    <source>
        <dbReference type="EMBL" id="KKP70046.1"/>
    </source>
</evidence>
<evidence type="ECO:0000256" key="1">
    <source>
        <dbReference type="SAM" id="SignalP"/>
    </source>
</evidence>
<protein>
    <recommendedName>
        <fullName evidence="4">Peptidase M23 domain-containing protein</fullName>
    </recommendedName>
</protein>
<dbReference type="InterPro" id="IPR011055">
    <property type="entry name" value="Dup_hybrid_motif"/>
</dbReference>
<feature type="signal peptide" evidence="1">
    <location>
        <begin position="1"/>
        <end position="24"/>
    </location>
</feature>
<comment type="caution">
    <text evidence="2">The sequence shown here is derived from an EMBL/GenBank/DDBJ whole genome shotgun (WGS) entry which is preliminary data.</text>
</comment>
<feature type="chain" id="PRO_5002531566" description="Peptidase M23 domain-containing protein" evidence="1">
    <location>
        <begin position="25"/>
        <end position="395"/>
    </location>
</feature>
<gene>
    <name evidence="2" type="ORF">UR67_C0002G0166</name>
</gene>
<dbReference type="Gene3D" id="2.70.70.10">
    <property type="entry name" value="Glucose Permease (Domain IIA)"/>
    <property type="match status" value="1"/>
</dbReference>
<evidence type="ECO:0008006" key="4">
    <source>
        <dbReference type="Google" id="ProtNLM"/>
    </source>
</evidence>
<proteinExistence type="predicted"/>
<organism evidence="2 3">
    <name type="scientific">candidate division CPR3 bacterium GW2011_GWF2_35_18</name>
    <dbReference type="NCBI Taxonomy" id="1618350"/>
    <lineage>
        <taxon>Bacteria</taxon>
        <taxon>Bacteria division CPR3</taxon>
    </lineage>
</organism>
<dbReference type="EMBL" id="LBQB01000002">
    <property type="protein sequence ID" value="KKP70046.1"/>
    <property type="molecule type" value="Genomic_DNA"/>
</dbReference>
<dbReference type="Proteomes" id="UP000034581">
    <property type="component" value="Unassembled WGS sequence"/>
</dbReference>
<keyword evidence="1" id="KW-0732">Signal</keyword>
<dbReference type="STRING" id="1618350.UR67_C0002G0166"/>
<evidence type="ECO:0000313" key="3">
    <source>
        <dbReference type="Proteomes" id="UP000034581"/>
    </source>
</evidence>
<dbReference type="AlphaFoldDB" id="A0A0G0C1R7"/>
<name>A0A0G0C1R7_UNCC3</name>